<name>A0A939QDX5_9MICO</name>
<proteinExistence type="inferred from homology"/>
<reference evidence="2" key="1">
    <citation type="submission" date="2021-03" db="EMBL/GenBank/DDBJ databases">
        <title>Leucobacter chromiisoli sp. nov., isolated from chromium-containing soil of chemical plant.</title>
        <authorList>
            <person name="Xu Z."/>
        </authorList>
    </citation>
    <scope>NUCLEOTIDE SEQUENCE</scope>
    <source>
        <strain evidence="2">K 70/01</strain>
    </source>
</reference>
<accession>A0A939QDX5</accession>
<dbReference type="AlphaFoldDB" id="A0A939QDX5"/>
<dbReference type="Pfam" id="PF11578">
    <property type="entry name" value="DUF3237"/>
    <property type="match status" value="1"/>
</dbReference>
<comment type="caution">
    <text evidence="2">The sequence shown here is derived from an EMBL/GenBank/DDBJ whole genome shotgun (WGS) entry which is preliminary data.</text>
</comment>
<sequence>MPKDPPRPEPPEPPELRFFARLTIRVDAPVETGTIGSERHRIIHITGGTVEGPRIRGEILPAGADFQVIRSETATDLLAKYAIRTEDDEVLIVENVGVRTASPADVERIAAGLPVPPERVYFRCVPRLIGSGAWSWVEDRVFVGAGQRFPDRVQVDVFEVA</sequence>
<dbReference type="HAMAP" id="MF_00775">
    <property type="entry name" value="UPF0311"/>
    <property type="match status" value="1"/>
</dbReference>
<evidence type="ECO:0000313" key="3">
    <source>
        <dbReference type="Proteomes" id="UP000668403"/>
    </source>
</evidence>
<protein>
    <recommendedName>
        <fullName evidence="1">UPF0311 protein J4H85_10200</fullName>
    </recommendedName>
</protein>
<dbReference type="Gene3D" id="2.40.160.20">
    <property type="match status" value="1"/>
</dbReference>
<organism evidence="2 3">
    <name type="scientific">Leucobacter tardus</name>
    <dbReference type="NCBI Taxonomy" id="501483"/>
    <lineage>
        <taxon>Bacteria</taxon>
        <taxon>Bacillati</taxon>
        <taxon>Actinomycetota</taxon>
        <taxon>Actinomycetes</taxon>
        <taxon>Micrococcales</taxon>
        <taxon>Microbacteriaceae</taxon>
        <taxon>Leucobacter</taxon>
    </lineage>
</organism>
<dbReference type="PANTHER" id="PTHR37315">
    <property type="entry name" value="UPF0311 PROTEIN BLR7842"/>
    <property type="match status" value="1"/>
</dbReference>
<dbReference type="RefSeq" id="WP_208239292.1">
    <property type="nucleotide sequence ID" value="NZ_BAAAQU010000002.1"/>
</dbReference>
<keyword evidence="3" id="KW-1185">Reference proteome</keyword>
<gene>
    <name evidence="2" type="ORF">J4H85_10200</name>
</gene>
<comment type="similarity">
    <text evidence="1">Belongs to the UPF0311 family.</text>
</comment>
<evidence type="ECO:0000313" key="2">
    <source>
        <dbReference type="EMBL" id="MBO2990362.1"/>
    </source>
</evidence>
<evidence type="ECO:0000256" key="1">
    <source>
        <dbReference type="HAMAP-Rule" id="MF_00775"/>
    </source>
</evidence>
<dbReference type="PANTHER" id="PTHR37315:SF1">
    <property type="entry name" value="UPF0311 PROTEIN BLR7842"/>
    <property type="match status" value="1"/>
</dbReference>
<dbReference type="Proteomes" id="UP000668403">
    <property type="component" value="Unassembled WGS sequence"/>
</dbReference>
<dbReference type="EMBL" id="JAGFBF010000005">
    <property type="protein sequence ID" value="MBO2990362.1"/>
    <property type="molecule type" value="Genomic_DNA"/>
</dbReference>
<dbReference type="InterPro" id="IPR020915">
    <property type="entry name" value="UPF0311"/>
</dbReference>